<keyword evidence="10" id="KW-1185">Reference proteome</keyword>
<keyword evidence="2 7" id="KW-0732">Signal</keyword>
<evidence type="ECO:0000256" key="1">
    <source>
        <dbReference type="ARBA" id="ARBA00022669"/>
    </source>
</evidence>
<feature type="region of interest" description="Disordered" evidence="6">
    <location>
        <begin position="25"/>
        <end position="50"/>
    </location>
</feature>
<dbReference type="InterPro" id="IPR036508">
    <property type="entry name" value="Chitin-bd_dom_sf"/>
</dbReference>
<reference evidence="9" key="1">
    <citation type="journal article" date="2020" name="bioRxiv">
        <title>Chromosome-level reference genome of the European wasp spider Argiope bruennichi: a resource for studies on range expansion and evolutionary adaptation.</title>
        <authorList>
            <person name="Sheffer M.M."/>
            <person name="Hoppe A."/>
            <person name="Krehenwinkel H."/>
            <person name="Uhl G."/>
            <person name="Kuss A.W."/>
            <person name="Jensen L."/>
            <person name="Jensen C."/>
            <person name="Gillespie R.G."/>
            <person name="Hoff K.J."/>
            <person name="Prost S."/>
        </authorList>
    </citation>
    <scope>NUCLEOTIDE SEQUENCE</scope>
</reference>
<accession>A0A8T0F6X5</accession>
<feature type="chain" id="PRO_5035721938" description="Chitin-binding type-2 domain-containing protein" evidence="7">
    <location>
        <begin position="23"/>
        <end position="352"/>
    </location>
</feature>
<dbReference type="SUPFAM" id="SSF57625">
    <property type="entry name" value="Invertebrate chitin-binding proteins"/>
    <property type="match status" value="2"/>
</dbReference>
<feature type="signal peptide" evidence="7">
    <location>
        <begin position="1"/>
        <end position="22"/>
    </location>
</feature>
<comment type="caution">
    <text evidence="9">The sequence shown here is derived from an EMBL/GenBank/DDBJ whole genome shotgun (WGS) entry which is preliminary data.</text>
</comment>
<reference evidence="9" key="2">
    <citation type="submission" date="2020-06" db="EMBL/GenBank/DDBJ databases">
        <authorList>
            <person name="Sheffer M."/>
        </authorList>
    </citation>
    <scope>NUCLEOTIDE SEQUENCE</scope>
</reference>
<keyword evidence="5" id="KW-0325">Glycoprotein</keyword>
<evidence type="ECO:0000256" key="4">
    <source>
        <dbReference type="ARBA" id="ARBA00023157"/>
    </source>
</evidence>
<feature type="domain" description="Chitin-binding type-2" evidence="8">
    <location>
        <begin position="46"/>
        <end position="101"/>
    </location>
</feature>
<organism evidence="9 10">
    <name type="scientific">Argiope bruennichi</name>
    <name type="common">Wasp spider</name>
    <name type="synonym">Aranea bruennichi</name>
    <dbReference type="NCBI Taxonomy" id="94029"/>
    <lineage>
        <taxon>Eukaryota</taxon>
        <taxon>Metazoa</taxon>
        <taxon>Ecdysozoa</taxon>
        <taxon>Arthropoda</taxon>
        <taxon>Chelicerata</taxon>
        <taxon>Arachnida</taxon>
        <taxon>Araneae</taxon>
        <taxon>Araneomorphae</taxon>
        <taxon>Entelegynae</taxon>
        <taxon>Araneoidea</taxon>
        <taxon>Araneidae</taxon>
        <taxon>Argiope</taxon>
    </lineage>
</organism>
<dbReference type="PANTHER" id="PTHR23301">
    <property type="entry name" value="CHITIN BINDING PERITROPHIN-A"/>
    <property type="match status" value="1"/>
</dbReference>
<feature type="domain" description="Chitin-binding type-2" evidence="8">
    <location>
        <begin position="103"/>
        <end position="155"/>
    </location>
</feature>
<gene>
    <name evidence="9" type="ORF">HNY73_007843</name>
</gene>
<evidence type="ECO:0000259" key="8">
    <source>
        <dbReference type="PROSITE" id="PS50940"/>
    </source>
</evidence>
<evidence type="ECO:0000256" key="6">
    <source>
        <dbReference type="SAM" id="MobiDB-lite"/>
    </source>
</evidence>
<protein>
    <recommendedName>
        <fullName evidence="8">Chitin-binding type-2 domain-containing protein</fullName>
    </recommendedName>
</protein>
<dbReference type="InterPro" id="IPR051940">
    <property type="entry name" value="Chitin_bind-dev_reg"/>
</dbReference>
<dbReference type="GO" id="GO:0008061">
    <property type="term" value="F:chitin binding"/>
    <property type="evidence" value="ECO:0007669"/>
    <property type="project" value="UniProtKB-KW"/>
</dbReference>
<evidence type="ECO:0000313" key="10">
    <source>
        <dbReference type="Proteomes" id="UP000807504"/>
    </source>
</evidence>
<evidence type="ECO:0000256" key="2">
    <source>
        <dbReference type="ARBA" id="ARBA00022729"/>
    </source>
</evidence>
<keyword evidence="3" id="KW-0677">Repeat</keyword>
<sequence length="352" mass="39185">MDAKAALLAIVLLLSVTYISFADKGKDHDDDDDPKDDDSDDDGGMPNYCPEDDGMFPNPTDCATYYNCVDGTAIAMSCAPGLLFDAEKKMCNFADRVKCKNQCRGPNGMFPSQHRCDEFVLCTNNKPKVKRCKKGLYFDPNLQVCNYKDQVLCSLPGGGKKGNKTDTGKKIKAEKQGNGATNTASLKVHPYRGVSETERCVSQQVQLQHLFPLQRRNPPPARMSRGFALRQEASSLQLSQISQVQRNPETQAQAEQTLPPNGRHFLEPGQLQHFLLLRRWNGLPTGMPVGSFLRRGQFEVRPPQSRRLCPAPPGTKETPATIHEGSENQLVRVPNMMLITCYKTRDCAHLLQ</sequence>
<keyword evidence="1" id="KW-0147">Chitin-binding</keyword>
<proteinExistence type="predicted"/>
<dbReference type="InterPro" id="IPR002557">
    <property type="entry name" value="Chitin-bd_dom"/>
</dbReference>
<evidence type="ECO:0000256" key="3">
    <source>
        <dbReference type="ARBA" id="ARBA00022737"/>
    </source>
</evidence>
<dbReference type="Pfam" id="PF01607">
    <property type="entry name" value="CBM_14"/>
    <property type="match status" value="2"/>
</dbReference>
<feature type="compositionally biased region" description="Acidic residues" evidence="6">
    <location>
        <begin position="29"/>
        <end position="43"/>
    </location>
</feature>
<dbReference type="PANTHER" id="PTHR23301:SF0">
    <property type="entry name" value="CHITIN-BINDING TYPE-2 DOMAIN-CONTAINING PROTEIN-RELATED"/>
    <property type="match status" value="1"/>
</dbReference>
<dbReference type="SMART" id="SM00494">
    <property type="entry name" value="ChtBD2"/>
    <property type="match status" value="2"/>
</dbReference>
<evidence type="ECO:0000256" key="5">
    <source>
        <dbReference type="ARBA" id="ARBA00023180"/>
    </source>
</evidence>
<dbReference type="GO" id="GO:0005576">
    <property type="term" value="C:extracellular region"/>
    <property type="evidence" value="ECO:0007669"/>
    <property type="project" value="InterPro"/>
</dbReference>
<dbReference type="Gene3D" id="2.170.140.10">
    <property type="entry name" value="Chitin binding domain"/>
    <property type="match status" value="2"/>
</dbReference>
<evidence type="ECO:0000313" key="9">
    <source>
        <dbReference type="EMBL" id="KAF8786078.1"/>
    </source>
</evidence>
<dbReference type="AlphaFoldDB" id="A0A8T0F6X5"/>
<name>A0A8T0F6X5_ARGBR</name>
<dbReference type="Proteomes" id="UP000807504">
    <property type="component" value="Unassembled WGS sequence"/>
</dbReference>
<dbReference type="PROSITE" id="PS50940">
    <property type="entry name" value="CHIT_BIND_II"/>
    <property type="match status" value="2"/>
</dbReference>
<dbReference type="EMBL" id="JABXBU010000015">
    <property type="protein sequence ID" value="KAF8786078.1"/>
    <property type="molecule type" value="Genomic_DNA"/>
</dbReference>
<evidence type="ECO:0000256" key="7">
    <source>
        <dbReference type="SAM" id="SignalP"/>
    </source>
</evidence>
<keyword evidence="4" id="KW-1015">Disulfide bond</keyword>